<gene>
    <name evidence="2" type="ORF">RirG_182670</name>
</gene>
<feature type="coiled-coil region" evidence="1">
    <location>
        <begin position="74"/>
        <end position="101"/>
    </location>
</feature>
<name>A0A015KKC8_RHIIW</name>
<evidence type="ECO:0000313" key="2">
    <source>
        <dbReference type="EMBL" id="EXX60136.1"/>
    </source>
</evidence>
<proteinExistence type="predicted"/>
<organism evidence="2 3">
    <name type="scientific">Rhizophagus irregularis (strain DAOM 197198w)</name>
    <name type="common">Glomus intraradices</name>
    <dbReference type="NCBI Taxonomy" id="1432141"/>
    <lineage>
        <taxon>Eukaryota</taxon>
        <taxon>Fungi</taxon>
        <taxon>Fungi incertae sedis</taxon>
        <taxon>Mucoromycota</taxon>
        <taxon>Glomeromycotina</taxon>
        <taxon>Glomeromycetes</taxon>
        <taxon>Glomerales</taxon>
        <taxon>Glomeraceae</taxon>
        <taxon>Rhizophagus</taxon>
    </lineage>
</organism>
<dbReference type="AlphaFoldDB" id="A0A015KKC8"/>
<keyword evidence="1" id="KW-0175">Coiled coil</keyword>
<evidence type="ECO:0000313" key="3">
    <source>
        <dbReference type="Proteomes" id="UP000022910"/>
    </source>
</evidence>
<keyword evidence="3" id="KW-1185">Reference proteome</keyword>
<dbReference type="EMBL" id="JEMT01026029">
    <property type="protein sequence ID" value="EXX60136.1"/>
    <property type="molecule type" value="Genomic_DNA"/>
</dbReference>
<reference evidence="2 3" key="1">
    <citation type="submission" date="2014-02" db="EMBL/GenBank/DDBJ databases">
        <title>Single nucleus genome sequencing reveals high similarity among nuclei of an endomycorrhizal fungus.</title>
        <authorList>
            <person name="Lin K."/>
            <person name="Geurts R."/>
            <person name="Zhang Z."/>
            <person name="Limpens E."/>
            <person name="Saunders D.G."/>
            <person name="Mu D."/>
            <person name="Pang E."/>
            <person name="Cao H."/>
            <person name="Cha H."/>
            <person name="Lin T."/>
            <person name="Zhou Q."/>
            <person name="Shang Y."/>
            <person name="Li Y."/>
            <person name="Ivanov S."/>
            <person name="Sharma T."/>
            <person name="Velzen R.V."/>
            <person name="Ruijter N.D."/>
            <person name="Aanen D.K."/>
            <person name="Win J."/>
            <person name="Kamoun S."/>
            <person name="Bisseling T."/>
            <person name="Huang S."/>
        </authorList>
    </citation>
    <scope>NUCLEOTIDE SEQUENCE [LARGE SCALE GENOMIC DNA]</scope>
    <source>
        <strain evidence="3">DAOM197198w</strain>
    </source>
</reference>
<evidence type="ECO:0000256" key="1">
    <source>
        <dbReference type="SAM" id="Coils"/>
    </source>
</evidence>
<dbReference type="Proteomes" id="UP000022910">
    <property type="component" value="Unassembled WGS sequence"/>
</dbReference>
<sequence length="145" mass="16630">MATLSEKLAGITLPIDHFGSHLNTQGKVIDPELALQNFRYAGESLCDIWSQDLIFGKSVDARYVEELANLFENLEFEGTDKEKMEERNQQKKNRTKVMTHQNILCHGHGSKIIATCVNILLILNVARIQVVVDRLVQKKLWIFFF</sequence>
<dbReference type="HOGENOM" id="CLU_1787876_0_0_1"/>
<dbReference type="PANTHER" id="PTHR46954">
    <property type="entry name" value="C2H2-TYPE DOMAIN-CONTAINING PROTEIN"/>
    <property type="match status" value="1"/>
</dbReference>
<protein>
    <submittedName>
        <fullName evidence="2">Uncharacterized protein</fullName>
    </submittedName>
</protein>
<comment type="caution">
    <text evidence="2">The sequence shown here is derived from an EMBL/GenBank/DDBJ whole genome shotgun (WGS) entry which is preliminary data.</text>
</comment>
<dbReference type="PANTHER" id="PTHR46954:SF1">
    <property type="entry name" value="C2H2-TYPE DOMAIN-CONTAINING PROTEIN"/>
    <property type="match status" value="1"/>
</dbReference>
<accession>A0A015KKC8</accession>